<dbReference type="AlphaFoldDB" id="A0A225V330"/>
<keyword evidence="2" id="KW-1185">Reference proteome</keyword>
<organism evidence="1 2">
    <name type="scientific">Phytophthora megakarya</name>
    <dbReference type="NCBI Taxonomy" id="4795"/>
    <lineage>
        <taxon>Eukaryota</taxon>
        <taxon>Sar</taxon>
        <taxon>Stramenopiles</taxon>
        <taxon>Oomycota</taxon>
        <taxon>Peronosporomycetes</taxon>
        <taxon>Peronosporales</taxon>
        <taxon>Peronosporaceae</taxon>
        <taxon>Phytophthora</taxon>
    </lineage>
</organism>
<evidence type="ECO:0000313" key="2">
    <source>
        <dbReference type="Proteomes" id="UP000198211"/>
    </source>
</evidence>
<dbReference type="OrthoDB" id="126297at2759"/>
<dbReference type="Gene3D" id="3.30.70.270">
    <property type="match status" value="1"/>
</dbReference>
<dbReference type="InterPro" id="IPR051320">
    <property type="entry name" value="Viral_Replic_Matur_Polypro"/>
</dbReference>
<dbReference type="Proteomes" id="UP000198211">
    <property type="component" value="Unassembled WGS sequence"/>
</dbReference>
<name>A0A225V330_9STRA</name>
<protein>
    <recommendedName>
        <fullName evidence="3">Reverse transcriptase</fullName>
    </recommendedName>
</protein>
<evidence type="ECO:0000313" key="1">
    <source>
        <dbReference type="EMBL" id="OWY99146.1"/>
    </source>
</evidence>
<evidence type="ECO:0008006" key="3">
    <source>
        <dbReference type="Google" id="ProtNLM"/>
    </source>
</evidence>
<dbReference type="PANTHER" id="PTHR33064">
    <property type="entry name" value="POL PROTEIN"/>
    <property type="match status" value="1"/>
</dbReference>
<dbReference type="PANTHER" id="PTHR33064:SF37">
    <property type="entry name" value="RIBONUCLEASE H"/>
    <property type="match status" value="1"/>
</dbReference>
<proteinExistence type="predicted"/>
<accession>A0A225V330</accession>
<dbReference type="SUPFAM" id="SSF56672">
    <property type="entry name" value="DNA/RNA polymerases"/>
    <property type="match status" value="1"/>
</dbReference>
<dbReference type="InterPro" id="IPR043502">
    <property type="entry name" value="DNA/RNA_pol_sf"/>
</dbReference>
<sequence>MGGTNSVAHVQATVQAMFADIYNNRLLIWIDDLLRKVLTIYVKRGLKLNPRKCSFLLREVKWCGRVVSGQGVKHDPERIAGLISLPSPTSGQQLQQFVCALNWVRMSIPAYNKLVGLLSSFT</sequence>
<reference evidence="2" key="1">
    <citation type="submission" date="2017-03" db="EMBL/GenBank/DDBJ databases">
        <title>Phytopthora megakarya and P. palmivora, two closely related causual agents of cacao black pod achieved similar genome size and gene model numbers by different mechanisms.</title>
        <authorList>
            <person name="Ali S."/>
            <person name="Shao J."/>
            <person name="Larry D.J."/>
            <person name="Kronmiller B."/>
            <person name="Shen D."/>
            <person name="Strem M.D."/>
            <person name="Melnick R.L."/>
            <person name="Guiltinan M.J."/>
            <person name="Tyler B.M."/>
            <person name="Meinhardt L.W."/>
            <person name="Bailey B.A."/>
        </authorList>
    </citation>
    <scope>NUCLEOTIDE SEQUENCE [LARGE SCALE GENOMIC DNA]</scope>
    <source>
        <strain evidence="2">zdho120</strain>
    </source>
</reference>
<dbReference type="InterPro" id="IPR043128">
    <property type="entry name" value="Rev_trsase/Diguanyl_cyclase"/>
</dbReference>
<dbReference type="EMBL" id="NBNE01008754">
    <property type="protein sequence ID" value="OWY99146.1"/>
    <property type="molecule type" value="Genomic_DNA"/>
</dbReference>
<gene>
    <name evidence="1" type="ORF">PHMEG_00029910</name>
</gene>
<comment type="caution">
    <text evidence="1">The sequence shown here is derived from an EMBL/GenBank/DDBJ whole genome shotgun (WGS) entry which is preliminary data.</text>
</comment>